<evidence type="ECO:0000313" key="2">
    <source>
        <dbReference type="Proteomes" id="UP000507222"/>
    </source>
</evidence>
<evidence type="ECO:0000313" key="1">
    <source>
        <dbReference type="EMBL" id="CAB4273896.1"/>
    </source>
</evidence>
<dbReference type="AlphaFoldDB" id="A0A6J5UBS2"/>
<dbReference type="Proteomes" id="UP000507222">
    <property type="component" value="Unassembled WGS sequence"/>
</dbReference>
<proteinExistence type="predicted"/>
<name>A0A6J5UBS2_PRUAR</name>
<reference evidence="1 2" key="1">
    <citation type="submission" date="2020-05" db="EMBL/GenBank/DDBJ databases">
        <authorList>
            <person name="Campoy J."/>
            <person name="Schneeberger K."/>
            <person name="Spophaly S."/>
        </authorList>
    </citation>
    <scope>NUCLEOTIDE SEQUENCE [LARGE SCALE GENOMIC DNA]</scope>
    <source>
        <strain evidence="1">PruArmRojPasFocal</strain>
    </source>
</reference>
<gene>
    <name evidence="1" type="ORF">CURHAP_LOCUS22125</name>
</gene>
<sequence length="45" mass="4972">MLSAIEGYDLGQSDAAIFMDPAKWYFGCFALLGSGCFFEKLSLEK</sequence>
<dbReference type="EMBL" id="CAEKDK010000003">
    <property type="protein sequence ID" value="CAB4273896.1"/>
    <property type="molecule type" value="Genomic_DNA"/>
</dbReference>
<protein>
    <submittedName>
        <fullName evidence="1">Uncharacterized protein</fullName>
    </submittedName>
</protein>
<accession>A0A6J5UBS2</accession>
<organism evidence="1 2">
    <name type="scientific">Prunus armeniaca</name>
    <name type="common">Apricot</name>
    <name type="synonym">Armeniaca vulgaris</name>
    <dbReference type="NCBI Taxonomy" id="36596"/>
    <lineage>
        <taxon>Eukaryota</taxon>
        <taxon>Viridiplantae</taxon>
        <taxon>Streptophyta</taxon>
        <taxon>Embryophyta</taxon>
        <taxon>Tracheophyta</taxon>
        <taxon>Spermatophyta</taxon>
        <taxon>Magnoliopsida</taxon>
        <taxon>eudicotyledons</taxon>
        <taxon>Gunneridae</taxon>
        <taxon>Pentapetalae</taxon>
        <taxon>rosids</taxon>
        <taxon>fabids</taxon>
        <taxon>Rosales</taxon>
        <taxon>Rosaceae</taxon>
        <taxon>Amygdaloideae</taxon>
        <taxon>Amygdaleae</taxon>
        <taxon>Prunus</taxon>
    </lineage>
</organism>